<accession>A0A2U2BVR0</accession>
<dbReference type="SUPFAM" id="SSF53474">
    <property type="entry name" value="alpha/beta-Hydrolases"/>
    <property type="match status" value="1"/>
</dbReference>
<comment type="caution">
    <text evidence="5">The sequence shown here is derived from an EMBL/GenBank/DDBJ whole genome shotgun (WGS) entry which is preliminary data.</text>
</comment>
<dbReference type="PROSITE" id="PS01173">
    <property type="entry name" value="LIPASE_GDXG_HIS"/>
    <property type="match status" value="1"/>
</dbReference>
<dbReference type="InterPro" id="IPR013094">
    <property type="entry name" value="AB_hydrolase_3"/>
</dbReference>
<comment type="similarity">
    <text evidence="1">Belongs to the 'GDXG' lipolytic enzyme family.</text>
</comment>
<dbReference type="InterPro" id="IPR050300">
    <property type="entry name" value="GDXG_lipolytic_enzyme"/>
</dbReference>
<evidence type="ECO:0000313" key="5">
    <source>
        <dbReference type="EMBL" id="PWE18111.1"/>
    </source>
</evidence>
<dbReference type="AlphaFoldDB" id="A0A2U2BVR0"/>
<evidence type="ECO:0000256" key="1">
    <source>
        <dbReference type="ARBA" id="ARBA00010515"/>
    </source>
</evidence>
<protein>
    <submittedName>
        <fullName evidence="5">Alpha/beta hydrolase</fullName>
    </submittedName>
</protein>
<dbReference type="GO" id="GO:0004806">
    <property type="term" value="F:triacylglycerol lipase activity"/>
    <property type="evidence" value="ECO:0007669"/>
    <property type="project" value="TreeGrafter"/>
</dbReference>
<evidence type="ECO:0000259" key="4">
    <source>
        <dbReference type="Pfam" id="PF07859"/>
    </source>
</evidence>
<sequence length="308" mass="33351">MIEHIPARRGLKLRNRFGRWMAGRAGRALSPDRPRLVQRAKLDKAGDRTPLPSGVSIERIEIAGNSALQFAPRATRPGRLLYLHGGGYSLGSAQSHKALVARMAEAFALEAVSLDYRLAPEHVCPAAIEDAADALRRLTTDAHGAVVLAGDSAGGGLALATAIRQRDAGQAIPDALILFSPWVDLTCSSESQTARAHADPMLEPDWLRTGASLYLDDLDASDPRASPLFAELAGLPPTLIQVGSDEILLDDSVRLAEALRAAKVEVKCEIWNGMWHDFQMFAPLVPEADRAIDRCRDWLEPYLDAAQA</sequence>
<keyword evidence="2 5" id="KW-0378">Hydrolase</keyword>
<reference evidence="6" key="1">
    <citation type="submission" date="2018-05" db="EMBL/GenBank/DDBJ databases">
        <authorList>
            <person name="Liu B.-T."/>
        </authorList>
    </citation>
    <scope>NUCLEOTIDE SEQUENCE [LARGE SCALE GENOMIC DNA]</scope>
    <source>
        <strain evidence="6">WD6-1</strain>
    </source>
</reference>
<dbReference type="PANTHER" id="PTHR48081">
    <property type="entry name" value="AB HYDROLASE SUPERFAMILY PROTEIN C4A8.06C"/>
    <property type="match status" value="1"/>
</dbReference>
<dbReference type="Proteomes" id="UP000245168">
    <property type="component" value="Unassembled WGS sequence"/>
</dbReference>
<proteinExistence type="inferred from homology"/>
<evidence type="ECO:0000256" key="3">
    <source>
        <dbReference type="PROSITE-ProRule" id="PRU10038"/>
    </source>
</evidence>
<dbReference type="Pfam" id="PF07859">
    <property type="entry name" value="Abhydrolase_3"/>
    <property type="match status" value="1"/>
</dbReference>
<dbReference type="InterPro" id="IPR033140">
    <property type="entry name" value="Lipase_GDXG_put_SER_AS"/>
</dbReference>
<organism evidence="5 6">
    <name type="scientific">Marinicauda salina</name>
    <dbReference type="NCBI Taxonomy" id="2135793"/>
    <lineage>
        <taxon>Bacteria</taxon>
        <taxon>Pseudomonadati</taxon>
        <taxon>Pseudomonadota</taxon>
        <taxon>Alphaproteobacteria</taxon>
        <taxon>Maricaulales</taxon>
        <taxon>Maricaulaceae</taxon>
        <taxon>Marinicauda</taxon>
    </lineage>
</organism>
<dbReference type="Gene3D" id="3.40.50.1820">
    <property type="entry name" value="alpha/beta hydrolase"/>
    <property type="match status" value="1"/>
</dbReference>
<dbReference type="InterPro" id="IPR029058">
    <property type="entry name" value="AB_hydrolase_fold"/>
</dbReference>
<dbReference type="PROSITE" id="PS01174">
    <property type="entry name" value="LIPASE_GDXG_SER"/>
    <property type="match status" value="1"/>
</dbReference>
<gene>
    <name evidence="5" type="ORF">DDZ18_00400</name>
</gene>
<feature type="domain" description="Alpha/beta hydrolase fold-3" evidence="4">
    <location>
        <begin position="80"/>
        <end position="279"/>
    </location>
</feature>
<name>A0A2U2BVR0_9PROT</name>
<dbReference type="InterPro" id="IPR002168">
    <property type="entry name" value="Lipase_GDXG_HIS_AS"/>
</dbReference>
<keyword evidence="6" id="KW-1185">Reference proteome</keyword>
<dbReference type="PANTHER" id="PTHR48081:SF30">
    <property type="entry name" value="ACETYL-HYDROLASE LIPR-RELATED"/>
    <property type="match status" value="1"/>
</dbReference>
<dbReference type="EMBL" id="QEXV01000001">
    <property type="protein sequence ID" value="PWE18111.1"/>
    <property type="molecule type" value="Genomic_DNA"/>
</dbReference>
<evidence type="ECO:0000256" key="2">
    <source>
        <dbReference type="ARBA" id="ARBA00022801"/>
    </source>
</evidence>
<evidence type="ECO:0000313" key="6">
    <source>
        <dbReference type="Proteomes" id="UP000245168"/>
    </source>
</evidence>
<feature type="active site" evidence="3">
    <location>
        <position position="152"/>
    </location>
</feature>